<feature type="compositionally biased region" description="Polar residues" evidence="1">
    <location>
        <begin position="54"/>
        <end position="64"/>
    </location>
</feature>
<feature type="compositionally biased region" description="Basic and acidic residues" evidence="1">
    <location>
        <begin position="137"/>
        <end position="151"/>
    </location>
</feature>
<comment type="caution">
    <text evidence="2">The sequence shown here is derived from an EMBL/GenBank/DDBJ whole genome shotgun (WGS) entry which is preliminary data.</text>
</comment>
<name>A0A4S4LU25_9AGAM</name>
<evidence type="ECO:0000313" key="2">
    <source>
        <dbReference type="EMBL" id="THH13760.1"/>
    </source>
</evidence>
<dbReference type="Proteomes" id="UP000310158">
    <property type="component" value="Unassembled WGS sequence"/>
</dbReference>
<proteinExistence type="predicted"/>
<dbReference type="EMBL" id="SGPL01000327">
    <property type="protein sequence ID" value="THH13760.1"/>
    <property type="molecule type" value="Genomic_DNA"/>
</dbReference>
<dbReference type="AlphaFoldDB" id="A0A4S4LU25"/>
<feature type="compositionally biased region" description="Basic and acidic residues" evidence="1">
    <location>
        <begin position="85"/>
        <end position="105"/>
    </location>
</feature>
<reference evidence="2 3" key="1">
    <citation type="submission" date="2019-02" db="EMBL/GenBank/DDBJ databases">
        <title>Genome sequencing of the rare red list fungi Bondarzewia mesenterica.</title>
        <authorList>
            <person name="Buettner E."/>
            <person name="Kellner H."/>
        </authorList>
    </citation>
    <scope>NUCLEOTIDE SEQUENCE [LARGE SCALE GENOMIC DNA]</scope>
    <source>
        <strain evidence="2 3">DSM 108281</strain>
    </source>
</reference>
<evidence type="ECO:0000313" key="3">
    <source>
        <dbReference type="Proteomes" id="UP000310158"/>
    </source>
</evidence>
<organism evidence="2 3">
    <name type="scientific">Bondarzewia mesenterica</name>
    <dbReference type="NCBI Taxonomy" id="1095465"/>
    <lineage>
        <taxon>Eukaryota</taxon>
        <taxon>Fungi</taxon>
        <taxon>Dikarya</taxon>
        <taxon>Basidiomycota</taxon>
        <taxon>Agaricomycotina</taxon>
        <taxon>Agaricomycetes</taxon>
        <taxon>Russulales</taxon>
        <taxon>Bondarzewiaceae</taxon>
        <taxon>Bondarzewia</taxon>
    </lineage>
</organism>
<sequence length="151" mass="16413">MFRRFHEIVQIKDKDMNGILENYQGHLEVLKRALGLGPPPEPEPEPEPEAGPSGMQSAPLTPSLANIPAHLGMELDELNEEEEARQEKDGLAKEGGQEKGEESMKVNRNPDLNADADSDHEVVMAGRADNEAAVVERAGDKADEHTGPSLS</sequence>
<protein>
    <submittedName>
        <fullName evidence="2">Uncharacterized protein</fullName>
    </submittedName>
</protein>
<feature type="compositionally biased region" description="Acidic residues" evidence="1">
    <location>
        <begin position="74"/>
        <end position="84"/>
    </location>
</feature>
<feature type="region of interest" description="Disordered" evidence="1">
    <location>
        <begin position="31"/>
        <end position="151"/>
    </location>
</feature>
<accession>A0A4S4LU25</accession>
<evidence type="ECO:0000256" key="1">
    <source>
        <dbReference type="SAM" id="MobiDB-lite"/>
    </source>
</evidence>
<keyword evidence="3" id="KW-1185">Reference proteome</keyword>
<gene>
    <name evidence="2" type="ORF">EW146_g6497</name>
</gene>